<dbReference type="Pfam" id="PF01965">
    <property type="entry name" value="DJ-1_PfpI"/>
    <property type="match status" value="1"/>
</dbReference>
<evidence type="ECO:0000313" key="3">
    <source>
        <dbReference type="Proteomes" id="UP000677668"/>
    </source>
</evidence>
<dbReference type="SUPFAM" id="SSF52317">
    <property type="entry name" value="Class I glutamine amidotransferase-like"/>
    <property type="match status" value="1"/>
</dbReference>
<dbReference type="InterPro" id="IPR029062">
    <property type="entry name" value="Class_I_gatase-like"/>
</dbReference>
<dbReference type="InterPro" id="IPR052158">
    <property type="entry name" value="INH-QAR"/>
</dbReference>
<dbReference type="CDD" id="cd03139">
    <property type="entry name" value="GATase1_PfpI_2"/>
    <property type="match status" value="1"/>
</dbReference>
<dbReference type="Proteomes" id="UP000677668">
    <property type="component" value="Chromosome 1"/>
</dbReference>
<reference evidence="2 3" key="1">
    <citation type="submission" date="2021-03" db="EMBL/GenBank/DDBJ databases">
        <title>Genomic and phenotypic characterization of Chloracidobacterium isolates provides evidence for multiple species.</title>
        <authorList>
            <person name="Saini M.K."/>
            <person name="Costas A.M.G."/>
            <person name="Tank M."/>
            <person name="Bryant D.A."/>
        </authorList>
    </citation>
    <scope>NUCLEOTIDE SEQUENCE [LARGE SCALE GENOMIC DNA]</scope>
    <source>
        <strain evidence="2 3">N</strain>
    </source>
</reference>
<accession>A0ABX8B3R6</accession>
<sequence>MESTRTIVVYLYPGMTALDAIGPYEILRGLPGAVVQFVARQRGPVTVDSTFLRLQADLSCDEVTRADILVVPGGNAPAQMRNPDTLAWLRCLYPTTRWTLSVCTGSLILAAAGILTGGEAATHWSARGMLRQFGITPSQARVVRRGNILTAAGVSAGIDAALTLAALDCGQETAELMQLFIEYAPQPPFTAGTPETAGPGIVARAEAFLRRDAAP</sequence>
<evidence type="ECO:0000313" key="2">
    <source>
        <dbReference type="EMBL" id="QUV94131.1"/>
    </source>
</evidence>
<dbReference type="InterPro" id="IPR002818">
    <property type="entry name" value="DJ-1/PfpI"/>
</dbReference>
<dbReference type="PANTHER" id="PTHR43130:SF2">
    <property type="entry name" value="DJ-1_PFPI DOMAIN-CONTAINING PROTEIN"/>
    <property type="match status" value="1"/>
</dbReference>
<gene>
    <name evidence="2" type="ORF">J8C05_01340</name>
</gene>
<dbReference type="EMBL" id="CP072642">
    <property type="protein sequence ID" value="QUV94131.1"/>
    <property type="molecule type" value="Genomic_DNA"/>
</dbReference>
<protein>
    <submittedName>
        <fullName evidence="2">DJ-1/PfpI family protein</fullName>
    </submittedName>
</protein>
<dbReference type="Gene3D" id="3.40.50.880">
    <property type="match status" value="1"/>
</dbReference>
<organism evidence="2 3">
    <name type="scientific">Chloracidobacterium sp. N</name>
    <dbReference type="NCBI Taxonomy" id="2821540"/>
    <lineage>
        <taxon>Bacteria</taxon>
        <taxon>Pseudomonadati</taxon>
        <taxon>Acidobacteriota</taxon>
        <taxon>Terriglobia</taxon>
        <taxon>Terriglobales</taxon>
        <taxon>Acidobacteriaceae</taxon>
        <taxon>Chloracidobacterium</taxon>
        <taxon>Chloracidobacterium aggregatum</taxon>
    </lineage>
</organism>
<feature type="domain" description="DJ-1/PfpI" evidence="1">
    <location>
        <begin position="6"/>
        <end position="165"/>
    </location>
</feature>
<keyword evidence="3" id="KW-1185">Reference proteome</keyword>
<evidence type="ECO:0000259" key="1">
    <source>
        <dbReference type="Pfam" id="PF01965"/>
    </source>
</evidence>
<name>A0ABX8B3R6_9BACT</name>
<dbReference type="RefSeq" id="WP_211422444.1">
    <property type="nucleotide sequence ID" value="NZ_CP072642.1"/>
</dbReference>
<proteinExistence type="predicted"/>
<dbReference type="PANTHER" id="PTHR43130">
    <property type="entry name" value="ARAC-FAMILY TRANSCRIPTIONAL REGULATOR"/>
    <property type="match status" value="1"/>
</dbReference>